<keyword evidence="5" id="KW-0132">Cell division</keyword>
<protein>
    <submittedName>
        <fullName evidence="5">Cell division protein FtsA</fullName>
    </submittedName>
</protein>
<evidence type="ECO:0000259" key="4">
    <source>
        <dbReference type="Pfam" id="PF00294"/>
    </source>
</evidence>
<dbReference type="PANTHER" id="PTHR43320">
    <property type="entry name" value="SUGAR KINASE"/>
    <property type="match status" value="1"/>
</dbReference>
<dbReference type="GO" id="GO:0051301">
    <property type="term" value="P:cell division"/>
    <property type="evidence" value="ECO:0007669"/>
    <property type="project" value="UniProtKB-KW"/>
</dbReference>
<proteinExistence type="inferred from homology"/>
<evidence type="ECO:0000313" key="6">
    <source>
        <dbReference type="Proteomes" id="UP000010305"/>
    </source>
</evidence>
<organism evidence="5 6">
    <name type="scientific">SAR86 cluster bacterium SAR86A</name>
    <dbReference type="NCBI Taxonomy" id="1123866"/>
    <lineage>
        <taxon>Bacteria</taxon>
        <taxon>Pseudomonadati</taxon>
        <taxon>Pseudomonadota</taxon>
        <taxon>Gammaproteobacteria</taxon>
        <taxon>SAR86 cluster</taxon>
    </lineage>
</organism>
<dbReference type="AlphaFoldDB" id="J4KRS2"/>
<evidence type="ECO:0000256" key="1">
    <source>
        <dbReference type="ARBA" id="ARBA00010688"/>
    </source>
</evidence>
<dbReference type="InterPro" id="IPR029056">
    <property type="entry name" value="Ribokinase-like"/>
</dbReference>
<dbReference type="Proteomes" id="UP000010305">
    <property type="component" value="Unassembled WGS sequence"/>
</dbReference>
<dbReference type="EMBL" id="JH611157">
    <property type="protein sequence ID" value="EJP71449.1"/>
    <property type="molecule type" value="Genomic_DNA"/>
</dbReference>
<evidence type="ECO:0000313" key="5">
    <source>
        <dbReference type="EMBL" id="EJP71449.1"/>
    </source>
</evidence>
<dbReference type="Pfam" id="PF00294">
    <property type="entry name" value="PfkB"/>
    <property type="match status" value="1"/>
</dbReference>
<evidence type="ECO:0000256" key="2">
    <source>
        <dbReference type="ARBA" id="ARBA00022679"/>
    </source>
</evidence>
<feature type="domain" description="Carbohydrate kinase PfkB" evidence="4">
    <location>
        <begin position="58"/>
        <end position="318"/>
    </location>
</feature>
<keyword evidence="3" id="KW-0418">Kinase</keyword>
<dbReference type="Gene3D" id="3.30.1110.10">
    <property type="match status" value="1"/>
</dbReference>
<sequence length="333" mass="36067">MKYDISAIGNALVDTQFKVSHDFLDQVGLEADSMTLASPAEHAPIIEKLEEIGAESVSDCGGSATNSLVAAAYYGSKCHHVCRVADDEDGKKYLESLKKANVEHIGVSKENSDLPTGKCLIFVTPDAKRTMSSMLGISAFLGSKDIDYDAVENSKIFYIEGYMVTSDENFNAVTSVLKNLNNEDTLKAVSLSDAGIVNGFKDKFLEIESYGIDMIFCNDDEAVAFAGTNDLDQAIEYFKSKPYMTAITKGSEGSVVISNGKKIFSPAVEIDPVDTNGAGDMYAGSFMHAYLNGYDIETCAEFSNYASSKIVETFGPRLTPEGYTEVINKLKKS</sequence>
<dbReference type="SUPFAM" id="SSF53613">
    <property type="entry name" value="Ribokinase-like"/>
    <property type="match status" value="1"/>
</dbReference>
<dbReference type="GO" id="GO:0016301">
    <property type="term" value="F:kinase activity"/>
    <property type="evidence" value="ECO:0007669"/>
    <property type="project" value="UniProtKB-KW"/>
</dbReference>
<evidence type="ECO:0000256" key="3">
    <source>
        <dbReference type="ARBA" id="ARBA00022777"/>
    </source>
</evidence>
<dbReference type="Gene3D" id="3.40.1190.20">
    <property type="match status" value="1"/>
</dbReference>
<comment type="similarity">
    <text evidence="1">Belongs to the carbohydrate kinase PfkB family.</text>
</comment>
<dbReference type="CDD" id="cd01168">
    <property type="entry name" value="adenosine_kinase"/>
    <property type="match status" value="1"/>
</dbReference>
<dbReference type="InterPro" id="IPR052700">
    <property type="entry name" value="Carb_kinase_PfkB-like"/>
</dbReference>
<keyword evidence="2" id="KW-0808">Transferase</keyword>
<dbReference type="PANTHER" id="PTHR43320:SF3">
    <property type="entry name" value="CARBOHYDRATE KINASE PFKB DOMAIN-CONTAINING PROTEIN"/>
    <property type="match status" value="1"/>
</dbReference>
<dbReference type="InterPro" id="IPR011611">
    <property type="entry name" value="PfkB_dom"/>
</dbReference>
<gene>
    <name evidence="5" type="ORF">NT01SARS_1257</name>
</gene>
<dbReference type="HOGENOM" id="CLU_027634_5_1_6"/>
<name>J4KRS2_9GAMM</name>
<dbReference type="STRING" id="1123866.NT01SARS_1257"/>
<accession>J4KRS2</accession>
<reference evidence="5 6" key="1">
    <citation type="journal article" date="2012" name="ISME J.">
        <title>Genomic insights to SAR86, an abundant and uncultivated marine bacterial lineage.</title>
        <authorList>
            <person name="Dupont C.L."/>
            <person name="Rusch D.B."/>
            <person name="Yooseph S."/>
            <person name="Lombardo M.J."/>
            <person name="Richter R.A."/>
            <person name="Valas R."/>
            <person name="Novotny M."/>
            <person name="Yee-Greenbaum J."/>
            <person name="Selengut J.D."/>
            <person name="Haft D.H."/>
            <person name="Halpern A.L."/>
            <person name="Lasken R.S."/>
            <person name="Nealson K."/>
            <person name="Friedman R."/>
            <person name="Venter J.C."/>
        </authorList>
    </citation>
    <scope>NUCLEOTIDE SEQUENCE [LARGE SCALE GENOMIC DNA]</scope>
</reference>
<keyword evidence="5" id="KW-0131">Cell cycle</keyword>